<dbReference type="InterPro" id="IPR057326">
    <property type="entry name" value="KR_dom"/>
</dbReference>
<dbReference type="NCBIfam" id="NF005559">
    <property type="entry name" value="PRK07231.1"/>
    <property type="match status" value="1"/>
</dbReference>
<dbReference type="SUPFAM" id="SSF51735">
    <property type="entry name" value="NAD(P)-binding Rossmann-fold domains"/>
    <property type="match status" value="1"/>
</dbReference>
<accession>A0ABY4ZU91</accession>
<evidence type="ECO:0000313" key="5">
    <source>
        <dbReference type="Proteomes" id="UP001057520"/>
    </source>
</evidence>
<dbReference type="Pfam" id="PF13561">
    <property type="entry name" value="adh_short_C2"/>
    <property type="match status" value="1"/>
</dbReference>
<proteinExistence type="inferred from homology"/>
<evidence type="ECO:0000256" key="1">
    <source>
        <dbReference type="ARBA" id="ARBA00006484"/>
    </source>
</evidence>
<dbReference type="InterPro" id="IPR002347">
    <property type="entry name" value="SDR_fam"/>
</dbReference>
<comment type="similarity">
    <text evidence="1">Belongs to the short-chain dehydrogenases/reductases (SDR) family.</text>
</comment>
<keyword evidence="5" id="KW-1185">Reference proteome</keyword>
<keyword evidence="2" id="KW-0560">Oxidoreductase</keyword>
<dbReference type="PANTHER" id="PTHR43669">
    <property type="entry name" value="5-KETO-D-GLUCONATE 5-REDUCTASE"/>
    <property type="match status" value="1"/>
</dbReference>
<gene>
    <name evidence="4" type="ORF">MZV50_01350</name>
</gene>
<dbReference type="Gene3D" id="3.40.50.720">
    <property type="entry name" value="NAD(P)-binding Rossmann-like Domain"/>
    <property type="match status" value="1"/>
</dbReference>
<sequence length="240" mass="24133">MTDKIALVVGGAKGIGLSIAERLAAEGASVAITGRNASEVTTAAASIGPSVRGLVADAGKPEEIEAAVSAVQKAFGRIDALVLNAGISEPASLDEESADNFDRHFSLNVRGPVLAARAALKAMGAGGSIVLIGSIADTIGVPTRGSYSASKAALRSYARTWTAELAPRGIRVNVVSPGPTDTAMMAAVGPEERAALLAPIPLGRLGRPDEVASAVVFLLSDEASYIAGAELCVDGGMAQV</sequence>
<dbReference type="PANTHER" id="PTHR43669:SF3">
    <property type="entry name" value="ALCOHOL DEHYDROGENASE, PUTATIVE (AFU_ORTHOLOGUE AFUA_3G03445)-RELATED"/>
    <property type="match status" value="1"/>
</dbReference>
<evidence type="ECO:0000259" key="3">
    <source>
        <dbReference type="SMART" id="SM00822"/>
    </source>
</evidence>
<dbReference type="SMART" id="SM00822">
    <property type="entry name" value="PKS_KR"/>
    <property type="match status" value="1"/>
</dbReference>
<reference evidence="4 5" key="1">
    <citation type="submission" date="2022-04" db="EMBL/GenBank/DDBJ databases">
        <title>Genome sequence of soybean root-associated Caulobacter segnis RL271.</title>
        <authorList>
            <person name="Longley R."/>
            <person name="Bonito G."/>
            <person name="Trigodet F."/>
            <person name="Crosson S."/>
            <person name="Fiebig A."/>
        </authorList>
    </citation>
    <scope>NUCLEOTIDE SEQUENCE [LARGE SCALE GENOMIC DNA]</scope>
    <source>
        <strain evidence="4 5">RL271</strain>
    </source>
</reference>
<protein>
    <submittedName>
        <fullName evidence="4">SDR family oxidoreductase</fullName>
    </submittedName>
</protein>
<dbReference type="EMBL" id="CP096040">
    <property type="protein sequence ID" value="USQ96270.1"/>
    <property type="molecule type" value="Genomic_DNA"/>
</dbReference>
<dbReference type="PRINTS" id="PR00081">
    <property type="entry name" value="GDHRDH"/>
</dbReference>
<dbReference type="CDD" id="cd05233">
    <property type="entry name" value="SDR_c"/>
    <property type="match status" value="1"/>
</dbReference>
<feature type="domain" description="Ketoreductase" evidence="3">
    <location>
        <begin position="4"/>
        <end position="178"/>
    </location>
</feature>
<evidence type="ECO:0000313" key="4">
    <source>
        <dbReference type="EMBL" id="USQ96270.1"/>
    </source>
</evidence>
<dbReference type="PRINTS" id="PR00080">
    <property type="entry name" value="SDRFAMILY"/>
</dbReference>
<name>A0ABY4ZU91_9CAUL</name>
<dbReference type="InterPro" id="IPR036291">
    <property type="entry name" value="NAD(P)-bd_dom_sf"/>
</dbReference>
<dbReference type="Proteomes" id="UP001057520">
    <property type="component" value="Chromosome"/>
</dbReference>
<evidence type="ECO:0000256" key="2">
    <source>
        <dbReference type="ARBA" id="ARBA00023002"/>
    </source>
</evidence>
<organism evidence="4 5">
    <name type="scientific">Caulobacter segnis</name>
    <dbReference type="NCBI Taxonomy" id="88688"/>
    <lineage>
        <taxon>Bacteria</taxon>
        <taxon>Pseudomonadati</taxon>
        <taxon>Pseudomonadota</taxon>
        <taxon>Alphaproteobacteria</taxon>
        <taxon>Caulobacterales</taxon>
        <taxon>Caulobacteraceae</taxon>
        <taxon>Caulobacter</taxon>
    </lineage>
</organism>